<evidence type="ECO:0000259" key="17">
    <source>
        <dbReference type="SMART" id="SM00965"/>
    </source>
</evidence>
<comment type="similarity">
    <text evidence="2 14 15">Belongs to the TonB-dependent receptor family.</text>
</comment>
<dbReference type="Pfam" id="PF00593">
    <property type="entry name" value="TonB_dep_Rec_b-barrel"/>
    <property type="match status" value="1"/>
</dbReference>
<evidence type="ECO:0000256" key="10">
    <source>
        <dbReference type="ARBA" id="ARBA00023077"/>
    </source>
</evidence>
<dbReference type="PANTHER" id="PTHR32552:SF74">
    <property type="entry name" value="HYDROXAMATE SIDEROPHORE RECEPTOR FHUE"/>
    <property type="match status" value="1"/>
</dbReference>
<dbReference type="Gene3D" id="2.170.130.10">
    <property type="entry name" value="TonB-dependent receptor, plug domain"/>
    <property type="match status" value="1"/>
</dbReference>
<protein>
    <submittedName>
        <fullName evidence="18">TonB-dependent siderophore receptor</fullName>
    </submittedName>
</protein>
<evidence type="ECO:0000256" key="1">
    <source>
        <dbReference type="ARBA" id="ARBA00004571"/>
    </source>
</evidence>
<comment type="caution">
    <text evidence="18">The sequence shown here is derived from an EMBL/GenBank/DDBJ whole genome shotgun (WGS) entry which is preliminary data.</text>
</comment>
<dbReference type="Gene3D" id="3.55.50.30">
    <property type="match status" value="1"/>
</dbReference>
<dbReference type="AlphaFoldDB" id="A0A443ZEV7"/>
<keyword evidence="10 15" id="KW-0798">TonB box</keyword>
<keyword evidence="12 18" id="KW-0675">Receptor</keyword>
<evidence type="ECO:0000256" key="5">
    <source>
        <dbReference type="ARBA" id="ARBA00022496"/>
    </source>
</evidence>
<dbReference type="GO" id="GO:0038023">
    <property type="term" value="F:signaling receptor activity"/>
    <property type="evidence" value="ECO:0007669"/>
    <property type="project" value="InterPro"/>
</dbReference>
<dbReference type="InterPro" id="IPR039426">
    <property type="entry name" value="TonB-dep_rcpt-like"/>
</dbReference>
<proteinExistence type="inferred from homology"/>
<keyword evidence="4 14" id="KW-1134">Transmembrane beta strand</keyword>
<dbReference type="InterPro" id="IPR011662">
    <property type="entry name" value="Secretin/TonB_short_N"/>
</dbReference>
<dbReference type="PROSITE" id="PS52016">
    <property type="entry name" value="TONB_DEPENDENT_REC_3"/>
    <property type="match status" value="1"/>
</dbReference>
<dbReference type="NCBIfam" id="TIGR01783">
    <property type="entry name" value="TonB-siderophor"/>
    <property type="match status" value="1"/>
</dbReference>
<dbReference type="GO" id="GO:0015891">
    <property type="term" value="P:siderophore transport"/>
    <property type="evidence" value="ECO:0007669"/>
    <property type="project" value="InterPro"/>
</dbReference>
<keyword evidence="6 14" id="KW-0812">Transmembrane</keyword>
<dbReference type="OrthoDB" id="8663017at2"/>
<keyword evidence="13 14" id="KW-0998">Cell outer membrane</keyword>
<comment type="subcellular location">
    <subcellularLocation>
        <location evidence="1 14">Cell outer membrane</location>
        <topology evidence="1 14">Multi-pass membrane protein</topology>
    </subcellularLocation>
</comment>
<dbReference type="SMART" id="SM00965">
    <property type="entry name" value="STN"/>
    <property type="match status" value="1"/>
</dbReference>
<dbReference type="InterPro" id="IPR037066">
    <property type="entry name" value="Plug_dom_sf"/>
</dbReference>
<evidence type="ECO:0000256" key="14">
    <source>
        <dbReference type="PROSITE-ProRule" id="PRU01360"/>
    </source>
</evidence>
<evidence type="ECO:0000256" key="11">
    <source>
        <dbReference type="ARBA" id="ARBA00023136"/>
    </source>
</evidence>
<dbReference type="InterPro" id="IPR010105">
    <property type="entry name" value="TonB_sidphr_rcpt"/>
</dbReference>
<feature type="domain" description="Secretin/TonB short N-terminal" evidence="17">
    <location>
        <begin position="58"/>
        <end position="109"/>
    </location>
</feature>
<keyword evidence="3 14" id="KW-0813">Transport</keyword>
<evidence type="ECO:0000256" key="15">
    <source>
        <dbReference type="RuleBase" id="RU003357"/>
    </source>
</evidence>
<dbReference type="InterPro" id="IPR012910">
    <property type="entry name" value="Plug_dom"/>
</dbReference>
<dbReference type="InterPro" id="IPR036942">
    <property type="entry name" value="Beta-barrel_TonB_sf"/>
</dbReference>
<dbReference type="GO" id="GO:0015344">
    <property type="term" value="F:siderophore uptake transmembrane transporter activity"/>
    <property type="evidence" value="ECO:0007669"/>
    <property type="project" value="TreeGrafter"/>
</dbReference>
<evidence type="ECO:0000256" key="6">
    <source>
        <dbReference type="ARBA" id="ARBA00022692"/>
    </source>
</evidence>
<evidence type="ECO:0000256" key="16">
    <source>
        <dbReference type="SAM" id="SignalP"/>
    </source>
</evidence>
<accession>A0A443ZEV7</accession>
<reference evidence="18 19" key="1">
    <citation type="submission" date="2018-06" db="EMBL/GenBank/DDBJ databases">
        <title>Bacteria isolated from soil of Wuhan.</title>
        <authorList>
            <person name="Wei X."/>
            <person name="Chunhua H."/>
        </authorList>
    </citation>
    <scope>NUCLEOTIDE SEQUENCE [LARGE SCALE GENOMIC DNA]</scope>
    <source>
        <strain evidence="19">xwS2</strain>
    </source>
</reference>
<dbReference type="PANTHER" id="PTHR32552">
    <property type="entry name" value="FERRICHROME IRON RECEPTOR-RELATED"/>
    <property type="match status" value="1"/>
</dbReference>
<dbReference type="FunFam" id="2.170.130.10:FF:000010">
    <property type="entry name" value="Ferripyoverdine receptor"/>
    <property type="match status" value="1"/>
</dbReference>
<evidence type="ECO:0000313" key="19">
    <source>
        <dbReference type="Proteomes" id="UP000288983"/>
    </source>
</evidence>
<dbReference type="Gene3D" id="2.40.170.20">
    <property type="entry name" value="TonB-dependent receptor, beta-barrel domain"/>
    <property type="match status" value="1"/>
</dbReference>
<keyword evidence="11 14" id="KW-0472">Membrane</keyword>
<dbReference type="Pfam" id="PF07715">
    <property type="entry name" value="Plug"/>
    <property type="match status" value="1"/>
</dbReference>
<organism evidence="18 19">
    <name type="scientific">Pseudomonas alkylphenolica</name>
    <dbReference type="NCBI Taxonomy" id="237609"/>
    <lineage>
        <taxon>Bacteria</taxon>
        <taxon>Pseudomonadati</taxon>
        <taxon>Pseudomonadota</taxon>
        <taxon>Gammaproteobacteria</taxon>
        <taxon>Pseudomonadales</taxon>
        <taxon>Pseudomonadaceae</taxon>
        <taxon>Pseudomonas</taxon>
    </lineage>
</organism>
<evidence type="ECO:0000256" key="3">
    <source>
        <dbReference type="ARBA" id="ARBA00022448"/>
    </source>
</evidence>
<dbReference type="RefSeq" id="WP_128326661.1">
    <property type="nucleotide sequence ID" value="NZ_QJRG01000050.1"/>
</dbReference>
<sequence length="803" mass="87701">MFACFVSPAISIRQAALALSLSGSLLAAANAWAAPVSYSISAGPLATVMNKFATASGVIVNFSHEEMAGLHSEGLRGNYELEQGFAHLLQGSGLQVQQAGDKRFVLVRPSQDGTMELTATTVSSVGLGATTEGTGSYTTGSANTATGLRLSARETPQSISVVTRQQIEDQNLNDVAQVLEQTPGVVVDSMGPAGSDANHIYVRGFEVGSIQVDGINRPDTYGFRDDLADMVSYDRVEVVRGATGLMSGTGDPGATVNLIRKKPTLETQRKLTLKAGSWDNYRTELDVSGKLSESGNVRGRFVASNTDSQSYIDRQSLEKQAAYGVLEWDITDSTMLTVGAEYQEMDSDGAGNHGFPMFNTDGSHFSPSRSFNSASDWSYHKRRTKSLFTTLDHDLDNGWHLKFNAEHNRRSYDDAFATAASGTVNPDGSGIGTWTGRWAGEPRQTSFDFSASGPFELFAREHQAYLGASHYKAYYRNDGYPLWSFQDIDNIYTWDGSLAIPDAIHTKSSEDALDETQDGLVASVRWSLADDLSLITGARVIDWKRDEASTSLSTGDTSRTSRSETGVVTPYFGLVYDLNENWSAYASYTTIFKPQSNKDVSGSYLDPEEGVNYELGLKSEFWDKRLTTALSVFEVRQDNLAVADGSNLAPDGNQAYRAESGTKTRGFEMEMAGEILPDWQVSASYTYAVLKDADNDRLLTEVPRDTFKLFTSYRLQSLPQLKVGGGVRWQGTEYYKGAGPNDETFTQDPYSVVDLMAQYAFTPQTSVSLNLNNVFDKTYYTAIGSRGWYGSPRSATATLVYAF</sequence>
<keyword evidence="8" id="KW-0408">Iron</keyword>
<dbReference type="InterPro" id="IPR000531">
    <property type="entry name" value="Beta-barrel_TonB"/>
</dbReference>
<evidence type="ECO:0000256" key="8">
    <source>
        <dbReference type="ARBA" id="ARBA00023004"/>
    </source>
</evidence>
<dbReference type="Pfam" id="PF07660">
    <property type="entry name" value="STN"/>
    <property type="match status" value="1"/>
</dbReference>
<keyword evidence="9" id="KW-0406">Ion transport</keyword>
<dbReference type="EMBL" id="QJRG01000050">
    <property type="protein sequence ID" value="RWU17244.1"/>
    <property type="molecule type" value="Genomic_DNA"/>
</dbReference>
<name>A0A443ZEV7_9PSED</name>
<evidence type="ECO:0000256" key="2">
    <source>
        <dbReference type="ARBA" id="ARBA00009810"/>
    </source>
</evidence>
<keyword evidence="5" id="KW-0410">Iron transport</keyword>
<evidence type="ECO:0000256" key="9">
    <source>
        <dbReference type="ARBA" id="ARBA00023065"/>
    </source>
</evidence>
<evidence type="ECO:0000256" key="12">
    <source>
        <dbReference type="ARBA" id="ARBA00023170"/>
    </source>
</evidence>
<evidence type="ECO:0000256" key="13">
    <source>
        <dbReference type="ARBA" id="ARBA00023237"/>
    </source>
</evidence>
<keyword evidence="7 16" id="KW-0732">Signal</keyword>
<gene>
    <name evidence="18" type="ORF">DM813_28200</name>
</gene>
<dbReference type="GO" id="GO:0009279">
    <property type="term" value="C:cell outer membrane"/>
    <property type="evidence" value="ECO:0007669"/>
    <property type="project" value="UniProtKB-SubCell"/>
</dbReference>
<evidence type="ECO:0000256" key="4">
    <source>
        <dbReference type="ARBA" id="ARBA00022452"/>
    </source>
</evidence>
<feature type="chain" id="PRO_5019067623" evidence="16">
    <location>
        <begin position="34"/>
        <end position="803"/>
    </location>
</feature>
<dbReference type="SUPFAM" id="SSF56935">
    <property type="entry name" value="Porins"/>
    <property type="match status" value="1"/>
</dbReference>
<dbReference type="Proteomes" id="UP000288983">
    <property type="component" value="Unassembled WGS sequence"/>
</dbReference>
<evidence type="ECO:0000313" key="18">
    <source>
        <dbReference type="EMBL" id="RWU17244.1"/>
    </source>
</evidence>
<dbReference type="CDD" id="cd01347">
    <property type="entry name" value="ligand_gated_channel"/>
    <property type="match status" value="1"/>
</dbReference>
<evidence type="ECO:0000256" key="7">
    <source>
        <dbReference type="ARBA" id="ARBA00022729"/>
    </source>
</evidence>
<feature type="signal peptide" evidence="16">
    <location>
        <begin position="1"/>
        <end position="33"/>
    </location>
</feature>